<name>A0ABY2NNG9_9LEPT</name>
<dbReference type="InterPro" id="IPR019734">
    <property type="entry name" value="TPR_rpt"/>
</dbReference>
<gene>
    <name evidence="3" type="ORF">EHQ95_13500</name>
</gene>
<evidence type="ECO:0000313" key="4">
    <source>
        <dbReference type="Proteomes" id="UP000298112"/>
    </source>
</evidence>
<organism evidence="3 4">
    <name type="scientific">Leptospira vanthielii</name>
    <dbReference type="NCBI Taxonomy" id="293085"/>
    <lineage>
        <taxon>Bacteria</taxon>
        <taxon>Pseudomonadati</taxon>
        <taxon>Spirochaetota</taxon>
        <taxon>Spirochaetia</taxon>
        <taxon>Leptospirales</taxon>
        <taxon>Leptospiraceae</taxon>
        <taxon>Leptospira</taxon>
    </lineage>
</organism>
<feature type="compositionally biased region" description="Basic and acidic residues" evidence="2">
    <location>
        <begin position="156"/>
        <end position="180"/>
    </location>
</feature>
<dbReference type="Proteomes" id="UP000298112">
    <property type="component" value="Unassembled WGS sequence"/>
</dbReference>
<dbReference type="SMART" id="SM00028">
    <property type="entry name" value="TPR"/>
    <property type="match status" value="5"/>
</dbReference>
<dbReference type="Pfam" id="PF13181">
    <property type="entry name" value="TPR_8"/>
    <property type="match status" value="1"/>
</dbReference>
<dbReference type="EMBL" id="RQHF01000028">
    <property type="protein sequence ID" value="TGM52653.1"/>
    <property type="molecule type" value="Genomic_DNA"/>
</dbReference>
<reference evidence="4" key="1">
    <citation type="journal article" date="2019" name="PLoS Negl. Trop. Dis.">
        <title>Revisiting the worldwide diversity of Leptospira species in the environment.</title>
        <authorList>
            <person name="Vincent A.T."/>
            <person name="Schiettekatte O."/>
            <person name="Bourhy P."/>
            <person name="Veyrier F.J."/>
            <person name="Picardeau M."/>
        </authorList>
    </citation>
    <scope>NUCLEOTIDE SEQUENCE [LARGE SCALE GENOMIC DNA]</scope>
    <source>
        <strain evidence="4">201601955</strain>
    </source>
</reference>
<keyword evidence="1" id="KW-0802">TPR repeat</keyword>
<feature type="repeat" description="TPR" evidence="1">
    <location>
        <begin position="59"/>
        <end position="92"/>
    </location>
</feature>
<sequence length="527" mass="61208">MESVRKYLSLVFIFVILHTTVFAIDSDAMKEGKKAFSKKAYGEAIKKFTKHADSHPQDGEAYMYLGYIYEYKKDYPKSIQNFRRAADLDLDKDQRKTVLLKLALFFNYHQDWNLSATYAARYLKYDSKNEEVQKIYNRAVGNKGNPSSGQNYTHTVRVESKPTEPKQSESKKDTSKKAEEVSDNSEGTKPSEYYEQVLVGQPNLEDVRWDYVLALFEEKKYDLAENNLKTLIEKNPSRSRYHYKLGIVKLRQDDPKSAIESFERAKKNPFSKDTNVFLYYVYLNEGIAFQKLAELDKAETSFQLAYKQLQKDPPLLALARLYEQKSDWENCISSADKALSLNPEQIESHIFRFVCMFEAGKRTKKFETSFAKYSEFIDSKYPDLTQTPEKYQVGFIKLARRYTETNAFDKAETFFSVLEKVPANLESREFLFYRGRNYFYSGKVDAAISILQKISGSSSGYYLLARCYSKKGDLSKTKEQFKLAADLKPEYWTSESLEKDFKDVWKDVSFREFIKTKAGTISAQAQP</sequence>
<dbReference type="RefSeq" id="WP_135659659.1">
    <property type="nucleotide sequence ID" value="NZ_RQHF01000028.1"/>
</dbReference>
<accession>A0ABY2NNG9</accession>
<keyword evidence="4" id="KW-1185">Reference proteome</keyword>
<dbReference type="InterPro" id="IPR011990">
    <property type="entry name" value="TPR-like_helical_dom_sf"/>
</dbReference>
<proteinExistence type="predicted"/>
<dbReference type="PANTHER" id="PTHR12558:SF13">
    <property type="entry name" value="CELL DIVISION CYCLE PROTEIN 27 HOMOLOG"/>
    <property type="match status" value="1"/>
</dbReference>
<feature type="repeat" description="TPR" evidence="1">
    <location>
        <begin position="458"/>
        <end position="491"/>
    </location>
</feature>
<protein>
    <recommendedName>
        <fullName evidence="5">Tetratricopeptide repeat protein</fullName>
    </recommendedName>
</protein>
<evidence type="ECO:0000256" key="1">
    <source>
        <dbReference type="PROSITE-ProRule" id="PRU00339"/>
    </source>
</evidence>
<feature type="region of interest" description="Disordered" evidence="2">
    <location>
        <begin position="138"/>
        <end position="188"/>
    </location>
</feature>
<dbReference type="SMART" id="SM00671">
    <property type="entry name" value="SEL1"/>
    <property type="match status" value="2"/>
</dbReference>
<dbReference type="InterPro" id="IPR006597">
    <property type="entry name" value="Sel1-like"/>
</dbReference>
<dbReference type="SUPFAM" id="SSF48452">
    <property type="entry name" value="TPR-like"/>
    <property type="match status" value="2"/>
</dbReference>
<feature type="compositionally biased region" description="Polar residues" evidence="2">
    <location>
        <begin position="144"/>
        <end position="154"/>
    </location>
</feature>
<comment type="caution">
    <text evidence="3">The sequence shown here is derived from an EMBL/GenBank/DDBJ whole genome shotgun (WGS) entry which is preliminary data.</text>
</comment>
<evidence type="ECO:0000313" key="3">
    <source>
        <dbReference type="EMBL" id="TGM52653.1"/>
    </source>
</evidence>
<evidence type="ECO:0008006" key="5">
    <source>
        <dbReference type="Google" id="ProtNLM"/>
    </source>
</evidence>
<dbReference type="PANTHER" id="PTHR12558">
    <property type="entry name" value="CELL DIVISION CYCLE 16,23,27"/>
    <property type="match status" value="1"/>
</dbReference>
<evidence type="ECO:0000256" key="2">
    <source>
        <dbReference type="SAM" id="MobiDB-lite"/>
    </source>
</evidence>
<dbReference type="PROSITE" id="PS50005">
    <property type="entry name" value="TPR"/>
    <property type="match status" value="2"/>
</dbReference>
<dbReference type="Pfam" id="PF13432">
    <property type="entry name" value="TPR_16"/>
    <property type="match status" value="2"/>
</dbReference>
<dbReference type="Gene3D" id="1.25.40.10">
    <property type="entry name" value="Tetratricopeptide repeat domain"/>
    <property type="match status" value="3"/>
</dbReference>